<dbReference type="PROSITE" id="PS50113">
    <property type="entry name" value="PAC"/>
    <property type="match status" value="2"/>
</dbReference>
<dbReference type="AlphaFoldDB" id="A0A5C1AU21"/>
<feature type="modified residue" description="4-aspartylphosphate" evidence="9">
    <location>
        <position position="57"/>
    </location>
</feature>
<feature type="domain" description="PAC" evidence="13">
    <location>
        <begin position="208"/>
        <end position="260"/>
    </location>
</feature>
<keyword evidence="6 14" id="KW-0418">Kinase</keyword>
<feature type="domain" description="Response regulatory" evidence="11">
    <location>
        <begin position="7"/>
        <end position="122"/>
    </location>
</feature>
<evidence type="ECO:0000256" key="1">
    <source>
        <dbReference type="ARBA" id="ARBA00000085"/>
    </source>
</evidence>
<dbReference type="SUPFAM" id="SSF55785">
    <property type="entry name" value="PYP-like sensor domain (PAS domain)"/>
    <property type="match status" value="2"/>
</dbReference>
<comment type="catalytic activity">
    <reaction evidence="1">
        <text>ATP + protein L-histidine = ADP + protein N-phospho-L-histidine.</text>
        <dbReference type="EC" id="2.7.13.3"/>
    </reaction>
</comment>
<dbReference type="PROSITE" id="PS50110">
    <property type="entry name" value="RESPONSE_REGULATORY"/>
    <property type="match status" value="2"/>
</dbReference>
<evidence type="ECO:0000256" key="4">
    <source>
        <dbReference type="ARBA" id="ARBA00022679"/>
    </source>
</evidence>
<dbReference type="RefSeq" id="WP_149114985.1">
    <property type="nucleotide sequence ID" value="NZ_CP042425.1"/>
</dbReference>
<evidence type="ECO:0000313" key="15">
    <source>
        <dbReference type="Proteomes" id="UP000324974"/>
    </source>
</evidence>
<dbReference type="InterPro" id="IPR013767">
    <property type="entry name" value="PAS_fold"/>
</dbReference>
<feature type="modified residue" description="4-aspartylphosphate" evidence="9">
    <location>
        <position position="682"/>
    </location>
</feature>
<dbReference type="Gene3D" id="1.10.287.130">
    <property type="match status" value="1"/>
</dbReference>
<dbReference type="InterPro" id="IPR003594">
    <property type="entry name" value="HATPase_dom"/>
</dbReference>
<dbReference type="CDD" id="cd00156">
    <property type="entry name" value="REC"/>
    <property type="match status" value="2"/>
</dbReference>
<dbReference type="Pfam" id="PF00512">
    <property type="entry name" value="HisKA"/>
    <property type="match status" value="1"/>
</dbReference>
<dbReference type="GO" id="GO:0005524">
    <property type="term" value="F:ATP binding"/>
    <property type="evidence" value="ECO:0007669"/>
    <property type="project" value="UniProtKB-KW"/>
</dbReference>
<feature type="domain" description="PAS" evidence="12">
    <location>
        <begin position="254"/>
        <end position="324"/>
    </location>
</feature>
<keyword evidence="3 9" id="KW-0597">Phosphoprotein</keyword>
<sequence length="751" mass="81704">MTNTPLRLLLVEDNPADARLVQHELKKAGYALQVRHVDDEAAFTAALVERHDVVLCDWNLPQFDAVRALDLAMAHDPDLPFVIVSGSVGEEPAVRAIKRGATDYLLKDRLGRLGAAVKQALLQRDLRAAERRAAELLSRDAQILTSVRDSVVVTDLDGVVTYWNEGATRLFGWTAAEMVGRRYADRFSEPIRTEINEEIRLRAAGHEWSGEYQDYRKDGSRVWIHARVGPITDATGQPRGIMGLAYDLTDRKRAEEALAAVMRSVTDAIVTFDEDGSIRSTNPAADRLFGRRPGDLLGRDIGVLISQRDRTGSRHFFAEYARAGGAREVNGIRDDGGQFPAELSVSEFQIEGKTFYTGVVRDTTERKRLEEQFRQAQKMEAVGRLAGGVAHDFNNLLTVINGYCDIILPEVPPESPDHDALTAIRDAGERAAALTSQLLAFSRKAIVAPQVLDLNEVVGLSEKLLRRLIGEDITLTSVLTPNACRIKADPVQLDQVIMNLAVNARDAMPTGGRLTIETKLVQVRDSDPLVSAGLRPGRCVELAVRDTGCGMSPEVLSKLFEPFFTTKGLGKGTGLGLAVVHGIVKQADGHVSVMSSVGGGTTFHVLFPEVLPAVHEGDGLPKSGIRRGTETVLLVEDETAVRNLCRIALESQGYNVVAAANGREAIKAAAGLSRPPEILVTDVVMPDMSGRVLADALRADLPGLKVLYVSGYTDDAVVRHGVREATDAFLQKPFSPLGLTRKVRTVLDVPL</sequence>
<dbReference type="PANTHER" id="PTHR43065:SF42">
    <property type="entry name" value="TWO-COMPONENT SENSOR PPRA"/>
    <property type="match status" value="1"/>
</dbReference>
<dbReference type="PRINTS" id="PR00344">
    <property type="entry name" value="BCTRLSENSOR"/>
</dbReference>
<organism evidence="14 15">
    <name type="scientific">Limnoglobus roseus</name>
    <dbReference type="NCBI Taxonomy" id="2598579"/>
    <lineage>
        <taxon>Bacteria</taxon>
        <taxon>Pseudomonadati</taxon>
        <taxon>Planctomycetota</taxon>
        <taxon>Planctomycetia</taxon>
        <taxon>Gemmatales</taxon>
        <taxon>Gemmataceae</taxon>
        <taxon>Limnoglobus</taxon>
    </lineage>
</organism>
<dbReference type="CDD" id="cd00082">
    <property type="entry name" value="HisKA"/>
    <property type="match status" value="1"/>
</dbReference>
<evidence type="ECO:0000259" key="10">
    <source>
        <dbReference type="PROSITE" id="PS50109"/>
    </source>
</evidence>
<dbReference type="SUPFAM" id="SSF52172">
    <property type="entry name" value="CheY-like"/>
    <property type="match status" value="2"/>
</dbReference>
<feature type="domain" description="PAS" evidence="12">
    <location>
        <begin position="142"/>
        <end position="190"/>
    </location>
</feature>
<evidence type="ECO:0000256" key="6">
    <source>
        <dbReference type="ARBA" id="ARBA00022777"/>
    </source>
</evidence>
<dbReference type="Gene3D" id="3.30.565.10">
    <property type="entry name" value="Histidine kinase-like ATPase, C-terminal domain"/>
    <property type="match status" value="1"/>
</dbReference>
<dbReference type="SUPFAM" id="SSF47384">
    <property type="entry name" value="Homodimeric domain of signal transducing histidine kinase"/>
    <property type="match status" value="1"/>
</dbReference>
<dbReference type="InterPro" id="IPR004358">
    <property type="entry name" value="Sig_transdc_His_kin-like_C"/>
</dbReference>
<dbReference type="SMART" id="SM00091">
    <property type="entry name" value="PAS"/>
    <property type="match status" value="2"/>
</dbReference>
<dbReference type="InterPro" id="IPR001610">
    <property type="entry name" value="PAC"/>
</dbReference>
<dbReference type="Gene3D" id="3.30.450.20">
    <property type="entry name" value="PAS domain"/>
    <property type="match status" value="2"/>
</dbReference>
<dbReference type="SMART" id="SM00387">
    <property type="entry name" value="HATPase_c"/>
    <property type="match status" value="1"/>
</dbReference>
<dbReference type="SMART" id="SM00086">
    <property type="entry name" value="PAC"/>
    <property type="match status" value="2"/>
</dbReference>
<dbReference type="NCBIfam" id="TIGR00229">
    <property type="entry name" value="sensory_box"/>
    <property type="match status" value="2"/>
</dbReference>
<evidence type="ECO:0000259" key="11">
    <source>
        <dbReference type="PROSITE" id="PS50110"/>
    </source>
</evidence>
<dbReference type="EMBL" id="CP042425">
    <property type="protein sequence ID" value="QEL20724.1"/>
    <property type="molecule type" value="Genomic_DNA"/>
</dbReference>
<evidence type="ECO:0000259" key="12">
    <source>
        <dbReference type="PROSITE" id="PS50112"/>
    </source>
</evidence>
<evidence type="ECO:0000256" key="3">
    <source>
        <dbReference type="ARBA" id="ARBA00022553"/>
    </source>
</evidence>
<dbReference type="PROSITE" id="PS50109">
    <property type="entry name" value="HIS_KIN"/>
    <property type="match status" value="1"/>
</dbReference>
<evidence type="ECO:0000256" key="2">
    <source>
        <dbReference type="ARBA" id="ARBA00012438"/>
    </source>
</evidence>
<evidence type="ECO:0000256" key="8">
    <source>
        <dbReference type="ARBA" id="ARBA00023012"/>
    </source>
</evidence>
<dbReference type="InterPro" id="IPR011006">
    <property type="entry name" value="CheY-like_superfamily"/>
</dbReference>
<feature type="domain" description="Histidine kinase" evidence="10">
    <location>
        <begin position="388"/>
        <end position="611"/>
    </location>
</feature>
<dbReference type="EC" id="2.7.13.3" evidence="2"/>
<keyword evidence="7" id="KW-0067">ATP-binding</keyword>
<keyword evidence="8" id="KW-0902">Two-component regulatory system</keyword>
<dbReference type="SUPFAM" id="SSF55874">
    <property type="entry name" value="ATPase domain of HSP90 chaperone/DNA topoisomerase II/histidine kinase"/>
    <property type="match status" value="1"/>
</dbReference>
<protein>
    <recommendedName>
        <fullName evidence="2">histidine kinase</fullName>
        <ecNumber evidence="2">2.7.13.3</ecNumber>
    </recommendedName>
</protein>
<dbReference type="CDD" id="cd00130">
    <property type="entry name" value="PAS"/>
    <property type="match status" value="2"/>
</dbReference>
<dbReference type="InterPro" id="IPR000014">
    <property type="entry name" value="PAS"/>
</dbReference>
<dbReference type="SMART" id="SM00448">
    <property type="entry name" value="REC"/>
    <property type="match status" value="2"/>
</dbReference>
<dbReference type="InterPro" id="IPR000700">
    <property type="entry name" value="PAS-assoc_C"/>
</dbReference>
<dbReference type="GO" id="GO:0000155">
    <property type="term" value="F:phosphorelay sensor kinase activity"/>
    <property type="evidence" value="ECO:0007669"/>
    <property type="project" value="InterPro"/>
</dbReference>
<gene>
    <name evidence="14" type="ORF">PX52LOC_07833</name>
</gene>
<evidence type="ECO:0000256" key="5">
    <source>
        <dbReference type="ARBA" id="ARBA00022741"/>
    </source>
</evidence>
<dbReference type="Pfam" id="PF00072">
    <property type="entry name" value="Response_reg"/>
    <property type="match status" value="2"/>
</dbReference>
<dbReference type="InterPro" id="IPR035965">
    <property type="entry name" value="PAS-like_dom_sf"/>
</dbReference>
<dbReference type="SMART" id="SM00388">
    <property type="entry name" value="HisKA"/>
    <property type="match status" value="1"/>
</dbReference>
<keyword evidence="4" id="KW-0808">Transferase</keyword>
<dbReference type="Pfam" id="PF00989">
    <property type="entry name" value="PAS"/>
    <property type="match status" value="1"/>
</dbReference>
<dbReference type="InterPro" id="IPR036097">
    <property type="entry name" value="HisK_dim/P_sf"/>
</dbReference>
<dbReference type="Pfam" id="PF13426">
    <property type="entry name" value="PAS_9"/>
    <property type="match status" value="1"/>
</dbReference>
<dbReference type="InterPro" id="IPR036890">
    <property type="entry name" value="HATPase_C_sf"/>
</dbReference>
<dbReference type="InterPro" id="IPR003661">
    <property type="entry name" value="HisK_dim/P_dom"/>
</dbReference>
<name>A0A5C1AU21_9BACT</name>
<dbReference type="PANTHER" id="PTHR43065">
    <property type="entry name" value="SENSOR HISTIDINE KINASE"/>
    <property type="match status" value="1"/>
</dbReference>
<keyword evidence="5" id="KW-0547">Nucleotide-binding</keyword>
<dbReference type="InterPro" id="IPR001789">
    <property type="entry name" value="Sig_transdc_resp-reg_receiver"/>
</dbReference>
<keyword evidence="15" id="KW-1185">Reference proteome</keyword>
<dbReference type="PROSITE" id="PS50112">
    <property type="entry name" value="PAS"/>
    <property type="match status" value="2"/>
</dbReference>
<feature type="domain" description="PAC" evidence="13">
    <location>
        <begin position="325"/>
        <end position="375"/>
    </location>
</feature>
<dbReference type="OrthoDB" id="5287556at2"/>
<reference evidence="15" key="1">
    <citation type="submission" date="2019-08" db="EMBL/GenBank/DDBJ databases">
        <title>Limnoglobus roseus gen. nov., sp. nov., a novel freshwater planctomycete with a giant genome from the family Gemmataceae.</title>
        <authorList>
            <person name="Kulichevskaya I.S."/>
            <person name="Naumoff D.G."/>
            <person name="Miroshnikov K."/>
            <person name="Ivanova A."/>
            <person name="Philippov D.A."/>
            <person name="Hakobyan A."/>
            <person name="Rijpstra I.C."/>
            <person name="Sinninghe Damste J.S."/>
            <person name="Liesack W."/>
            <person name="Dedysh S.N."/>
        </authorList>
    </citation>
    <scope>NUCLEOTIDE SEQUENCE [LARGE SCALE GENOMIC DNA]</scope>
    <source>
        <strain evidence="15">PX52</strain>
    </source>
</reference>
<dbReference type="Gene3D" id="3.40.50.2300">
    <property type="match status" value="2"/>
</dbReference>
<dbReference type="KEGG" id="lrs:PX52LOC_07833"/>
<proteinExistence type="predicted"/>
<dbReference type="InterPro" id="IPR005467">
    <property type="entry name" value="His_kinase_dom"/>
</dbReference>
<dbReference type="Proteomes" id="UP000324974">
    <property type="component" value="Chromosome"/>
</dbReference>
<dbReference type="Pfam" id="PF02518">
    <property type="entry name" value="HATPase_c"/>
    <property type="match status" value="1"/>
</dbReference>
<evidence type="ECO:0000259" key="13">
    <source>
        <dbReference type="PROSITE" id="PS50113"/>
    </source>
</evidence>
<evidence type="ECO:0000313" key="14">
    <source>
        <dbReference type="EMBL" id="QEL20724.1"/>
    </source>
</evidence>
<feature type="domain" description="Response regulatory" evidence="11">
    <location>
        <begin position="631"/>
        <end position="747"/>
    </location>
</feature>
<evidence type="ECO:0000256" key="9">
    <source>
        <dbReference type="PROSITE-ProRule" id="PRU00169"/>
    </source>
</evidence>
<accession>A0A5C1AU21</accession>
<evidence type="ECO:0000256" key="7">
    <source>
        <dbReference type="ARBA" id="ARBA00022840"/>
    </source>
</evidence>
<dbReference type="GO" id="GO:0006355">
    <property type="term" value="P:regulation of DNA-templated transcription"/>
    <property type="evidence" value="ECO:0007669"/>
    <property type="project" value="InterPro"/>
</dbReference>